<feature type="non-terminal residue" evidence="1">
    <location>
        <position position="1"/>
    </location>
</feature>
<protein>
    <recommendedName>
        <fullName evidence="2">Transposase</fullName>
    </recommendedName>
</protein>
<organism evidence="1">
    <name type="scientific">mine drainage metagenome</name>
    <dbReference type="NCBI Taxonomy" id="410659"/>
    <lineage>
        <taxon>unclassified sequences</taxon>
        <taxon>metagenomes</taxon>
        <taxon>ecological metagenomes</taxon>
    </lineage>
</organism>
<sequence length="103" mass="12242">KGTLRKYTPLVRERVIALKQARIDRQKYFLGSPYVQMDYVKRYPKQERPSLWFIDESVRRAGLQTHAPKKRTQGQNIVQRHRFPIKTIVGLGRIQQACDFSRE</sequence>
<evidence type="ECO:0008006" key="2">
    <source>
        <dbReference type="Google" id="ProtNLM"/>
    </source>
</evidence>
<name>T0Y599_9ZZZZ</name>
<accession>T0Y599</accession>
<dbReference type="AlphaFoldDB" id="T0Y599"/>
<feature type="non-terminal residue" evidence="1">
    <location>
        <position position="103"/>
    </location>
</feature>
<dbReference type="EMBL" id="AUZZ01011196">
    <property type="protein sequence ID" value="EQD27067.1"/>
    <property type="molecule type" value="Genomic_DNA"/>
</dbReference>
<comment type="caution">
    <text evidence="1">The sequence shown here is derived from an EMBL/GenBank/DDBJ whole genome shotgun (WGS) entry which is preliminary data.</text>
</comment>
<gene>
    <name evidence="1" type="ORF">B2A_15380</name>
</gene>
<evidence type="ECO:0000313" key="1">
    <source>
        <dbReference type="EMBL" id="EQD27067.1"/>
    </source>
</evidence>
<reference evidence="1" key="2">
    <citation type="journal article" date="2014" name="ISME J.">
        <title>Microbial stratification in low pH oxic and suboxic macroscopic growths along an acid mine drainage.</title>
        <authorList>
            <person name="Mendez-Garcia C."/>
            <person name="Mesa V."/>
            <person name="Sprenger R.R."/>
            <person name="Richter M."/>
            <person name="Diez M.S."/>
            <person name="Solano J."/>
            <person name="Bargiela R."/>
            <person name="Golyshina O.V."/>
            <person name="Manteca A."/>
            <person name="Ramos J.L."/>
            <person name="Gallego J.R."/>
            <person name="Llorente I."/>
            <person name="Martins Dos Santos V.A."/>
            <person name="Jensen O.N."/>
            <person name="Pelaez A.I."/>
            <person name="Sanchez J."/>
            <person name="Ferrer M."/>
        </authorList>
    </citation>
    <scope>NUCLEOTIDE SEQUENCE</scope>
</reference>
<reference evidence="1" key="1">
    <citation type="submission" date="2013-08" db="EMBL/GenBank/DDBJ databases">
        <authorList>
            <person name="Mendez C."/>
            <person name="Richter M."/>
            <person name="Ferrer M."/>
            <person name="Sanchez J."/>
        </authorList>
    </citation>
    <scope>NUCLEOTIDE SEQUENCE</scope>
</reference>
<proteinExistence type="predicted"/>